<comment type="subcellular location">
    <subcellularLocation>
        <location evidence="1">Golgi apparatus</location>
    </subcellularLocation>
</comment>
<keyword evidence="3" id="KW-0333">Golgi apparatus</keyword>
<keyword evidence="2" id="KW-0813">Transport</keyword>
<evidence type="ECO:0000259" key="7">
    <source>
        <dbReference type="Pfam" id="PF24967"/>
    </source>
</evidence>
<dbReference type="Pfam" id="PF24967">
    <property type="entry name" value="NTS_TR130"/>
    <property type="match status" value="1"/>
</dbReference>
<dbReference type="AlphaFoldDB" id="A0A448YTC1"/>
<dbReference type="GO" id="GO:0006891">
    <property type="term" value="P:intra-Golgi vesicle-mediated transport"/>
    <property type="evidence" value="ECO:0007669"/>
    <property type="project" value="TreeGrafter"/>
</dbReference>
<dbReference type="InParanoid" id="A0A448YTC1"/>
<sequence>MESHRPVALNVGYYDPFLVFKNTLGPLFQKKIRINTLHWKFQPTDSVHTINNVQLHYIEDDNNSVDHLHREFLKFIFVSCSNIDEYRAKVRPVIRQWLNNVKSLKPIPMYYIILYEDASLRTAADKFLKTSLLTKIRTDFADDELTIDNAFKIKSSYTDVATENEIWESILTAIRLGITDSISNTLRYYESLKPPLLMLRKSADFYQTIGQLDDALRCYSRLLGRIGNIGKGDGFEETVELSTGQSVGSDSKFQQKLYVYQKQKELLLDESSSDGVYMKNLILLATSLLSLLNSIYDCHKKQEFSIVRIEELFADERLGDLLDKAENVPEQLYECLGDLKLTERDELVKLGSTKGYIMKGSMVEIYEEQEEQHYETHDPNLLKILKSDESFKDSVLEIAEECIKLYSQSPYKANTVDTLSTEVALMIYYSLHDYETSLEVLNNSFQYYKGTGWNGIALDLLKVYIENLEKLKEKNGPDVVLQLLVSYLEMVSMGQKFDNHRLEALLKGLSEPIVVENDSLFDISVDPYLGCEKPDVYFVTLHLKSKLVGVEVDSIAITLEGETLLEFSLGKCTLERDNTLKLETRNVSMGDFKATRLSIKMKNLELVGHLSDTVRLFQIDSFVSDEVVHNVMLDVMVPPTRYLNKDELLLVANVGDRTLSNFSFEFRKTETDRLVPDAKFRMLVDDKQIAFDVKDSDEKMVFKATNTQVDSRSIVRLYIPYFFPPDVSETKLFIDFRFNFDGFSKRIVKKLNTMLAIAVSVQDIFKSSKLFSNYTINSVLVDNPVRIQRVYLSAPKKESHTSIETWLSPKNIIAYIDQGSTFFYKLENLKDQSLELSIEYNDLHSEIVEILKQEYYKETDRSLLKYFNLVVTCIFGKLAFKLNLYGLTGKVELLDYDISTFTESLKLVDLKDLPRLTKSIDESVKKLGNTAWDIDEKILEKTRKRLVISVSLPVVNIVDIVEFKFEKRLQYLVCEPIKMRLSFDIFVLQLQAGEEKKVRFEADPSRPKQITLRLGFSDYEQNWLIGGLKDFTVQLRLDEKANTAKKILDCELTLIPLRVGKLELPKVEIRNLTEYKVEMEMDYKNSCECLLVVSELNKVVHSF</sequence>
<dbReference type="Pfam" id="PF23036">
    <property type="entry name" value="TRAPPC10_1st"/>
    <property type="match status" value="1"/>
</dbReference>
<proteinExistence type="predicted"/>
<dbReference type="PANTHER" id="PTHR13251">
    <property type="entry name" value="EPILEPSY HOLOPROSENCEPHALY CANDIDATE 1/TMEM1"/>
    <property type="match status" value="1"/>
</dbReference>
<dbReference type="InterPro" id="IPR056916">
    <property type="entry name" value="NTS_TR130"/>
</dbReference>
<dbReference type="GO" id="GO:0034498">
    <property type="term" value="P:early endosome to Golgi transport"/>
    <property type="evidence" value="ECO:0007669"/>
    <property type="project" value="TreeGrafter"/>
</dbReference>
<evidence type="ECO:0000256" key="3">
    <source>
        <dbReference type="ARBA" id="ARBA00023034"/>
    </source>
</evidence>
<dbReference type="Proteomes" id="UP000290900">
    <property type="component" value="Unassembled WGS sequence"/>
</dbReference>
<feature type="domain" description="DUF7076" evidence="6">
    <location>
        <begin position="509"/>
        <end position="610"/>
    </location>
</feature>
<dbReference type="InterPro" id="IPR056913">
    <property type="entry name" value="TRAPPC10/Trs130_N"/>
</dbReference>
<dbReference type="PANTHER" id="PTHR13251:SF3">
    <property type="entry name" value="TRAFFICKING PROTEIN PARTICLE COMPLEX SUBUNIT 10"/>
    <property type="match status" value="1"/>
</dbReference>
<feature type="domain" description="TRAPPC10/Trs130 C-terminal" evidence="4">
    <location>
        <begin position="950"/>
        <end position="1074"/>
    </location>
</feature>
<evidence type="ECO:0000313" key="8">
    <source>
        <dbReference type="EMBL" id="VEU24153.1"/>
    </source>
</evidence>
<reference evidence="8 9" key="1">
    <citation type="submission" date="2018-12" db="EMBL/GenBank/DDBJ databases">
        <authorList>
            <person name="Tiukova I."/>
            <person name="Dainat J."/>
        </authorList>
    </citation>
    <scope>NUCLEOTIDE SEQUENCE [LARGE SCALE GENOMIC DNA]</scope>
</reference>
<dbReference type="STRING" id="13370.A0A448YTC1"/>
<dbReference type="EMBL" id="CAACVR010000075">
    <property type="protein sequence ID" value="VEU24153.1"/>
    <property type="molecule type" value="Genomic_DNA"/>
</dbReference>
<dbReference type="Pfam" id="PF23273">
    <property type="entry name" value="DUF7076"/>
    <property type="match status" value="1"/>
</dbReference>
<protein>
    <submittedName>
        <fullName evidence="8">DEKNAAC105324</fullName>
    </submittedName>
</protein>
<evidence type="ECO:0000259" key="6">
    <source>
        <dbReference type="Pfam" id="PF23273"/>
    </source>
</evidence>
<evidence type="ECO:0000259" key="5">
    <source>
        <dbReference type="Pfam" id="PF23036"/>
    </source>
</evidence>
<accession>A0A448YTC1</accession>
<dbReference type="GO" id="GO:1990071">
    <property type="term" value="C:TRAPPII protein complex"/>
    <property type="evidence" value="ECO:0007669"/>
    <property type="project" value="InterPro"/>
</dbReference>
<organism evidence="8 9">
    <name type="scientific">Brettanomyces naardenensis</name>
    <name type="common">Yeast</name>
    <dbReference type="NCBI Taxonomy" id="13370"/>
    <lineage>
        <taxon>Eukaryota</taxon>
        <taxon>Fungi</taxon>
        <taxon>Dikarya</taxon>
        <taxon>Ascomycota</taxon>
        <taxon>Saccharomycotina</taxon>
        <taxon>Pichiomycetes</taxon>
        <taxon>Pichiales</taxon>
        <taxon>Pichiaceae</taxon>
        <taxon>Brettanomyces</taxon>
    </lineage>
</organism>
<dbReference type="InterPro" id="IPR045126">
    <property type="entry name" value="TRAPPC10/Trs130"/>
</dbReference>
<dbReference type="FunCoup" id="A0A448YTC1">
    <property type="interactions" value="69"/>
</dbReference>
<dbReference type="InterPro" id="IPR055504">
    <property type="entry name" value="DUF7076"/>
</dbReference>
<feature type="domain" description="Trs130 NTS" evidence="7">
    <location>
        <begin position="312"/>
        <end position="473"/>
    </location>
</feature>
<feature type="domain" description="TRAPPC10/Trs130 N-terminal" evidence="5">
    <location>
        <begin position="11"/>
        <end position="190"/>
    </location>
</feature>
<evidence type="ECO:0000256" key="1">
    <source>
        <dbReference type="ARBA" id="ARBA00004555"/>
    </source>
</evidence>
<dbReference type="GO" id="GO:0005829">
    <property type="term" value="C:cytosol"/>
    <property type="evidence" value="ECO:0007669"/>
    <property type="project" value="GOC"/>
</dbReference>
<dbReference type="Pfam" id="PF12584">
    <property type="entry name" value="TRAPPC10"/>
    <property type="match status" value="1"/>
</dbReference>
<evidence type="ECO:0000313" key="9">
    <source>
        <dbReference type="Proteomes" id="UP000290900"/>
    </source>
</evidence>
<name>A0A448YTC1_BRENA</name>
<dbReference type="OrthoDB" id="10256906at2759"/>
<gene>
    <name evidence="8" type="ORF">BRENAR_LOCUS4881</name>
</gene>
<evidence type="ECO:0000256" key="2">
    <source>
        <dbReference type="ARBA" id="ARBA00022448"/>
    </source>
</evidence>
<keyword evidence="9" id="KW-1185">Reference proteome</keyword>
<dbReference type="InterPro" id="IPR022233">
    <property type="entry name" value="TRAPPC10/Trs130_C"/>
</dbReference>
<evidence type="ECO:0000259" key="4">
    <source>
        <dbReference type="Pfam" id="PF12584"/>
    </source>
</evidence>